<dbReference type="RefSeq" id="WP_202004448.1">
    <property type="nucleotide sequence ID" value="NZ_JAERSF010000003.1"/>
</dbReference>
<evidence type="ECO:0000256" key="1">
    <source>
        <dbReference type="SAM" id="Phobius"/>
    </source>
</evidence>
<keyword evidence="1" id="KW-0812">Transmembrane</keyword>
<gene>
    <name evidence="2" type="ORF">JI750_16505</name>
</gene>
<keyword evidence="1" id="KW-0472">Membrane</keyword>
<sequence>MINSISDWEEKQKGYLVVSVLCLIFGAYFFIKVISGSYAIEQSDLEVYENLIISNPPKFKERKGKRSKKWIEFNCINNQSTFEIAGYDYSCVNDEEVINEIKTGDTISVAILKDDLNDFNTQNSCEIHSLVKNDKEYLDLRCRNEVDTGGGKRIFLILFSISILTAIVYSLPKKPKLFDKVDPILIVGIGSIILAFILYLLTLQL</sequence>
<dbReference type="Proteomes" id="UP000603728">
    <property type="component" value="Unassembled WGS sequence"/>
</dbReference>
<keyword evidence="3" id="KW-1185">Reference proteome</keyword>
<evidence type="ECO:0000313" key="2">
    <source>
        <dbReference type="EMBL" id="MBL0738498.1"/>
    </source>
</evidence>
<reference evidence="2 3" key="1">
    <citation type="submission" date="2021-01" db="EMBL/GenBank/DDBJ databases">
        <title>Genome seq and assembly of Flavobacterium sp. GN10.</title>
        <authorList>
            <person name="Chhetri G."/>
        </authorList>
    </citation>
    <scope>NUCLEOTIDE SEQUENCE [LARGE SCALE GENOMIC DNA]</scope>
    <source>
        <strain evidence="2 3">GN10</strain>
    </source>
</reference>
<feature type="transmembrane region" description="Helical" evidence="1">
    <location>
        <begin position="184"/>
        <end position="203"/>
    </location>
</feature>
<name>A0ABS1KG82_9FLAO</name>
<feature type="transmembrane region" description="Helical" evidence="1">
    <location>
        <begin position="154"/>
        <end position="172"/>
    </location>
</feature>
<keyword evidence="1" id="KW-1133">Transmembrane helix</keyword>
<proteinExistence type="predicted"/>
<feature type="transmembrane region" description="Helical" evidence="1">
    <location>
        <begin position="14"/>
        <end position="31"/>
    </location>
</feature>
<evidence type="ECO:0000313" key="3">
    <source>
        <dbReference type="Proteomes" id="UP000603728"/>
    </source>
</evidence>
<protein>
    <submittedName>
        <fullName evidence="2">Uncharacterized protein</fullName>
    </submittedName>
</protein>
<comment type="caution">
    <text evidence="2">The sequence shown here is derived from an EMBL/GenBank/DDBJ whole genome shotgun (WGS) entry which is preliminary data.</text>
</comment>
<dbReference type="EMBL" id="JAERSF010000003">
    <property type="protein sequence ID" value="MBL0738498.1"/>
    <property type="molecule type" value="Genomic_DNA"/>
</dbReference>
<organism evidence="2 3">
    <name type="scientific">Flavobacterium tagetis</name>
    <dbReference type="NCBI Taxonomy" id="2801336"/>
    <lineage>
        <taxon>Bacteria</taxon>
        <taxon>Pseudomonadati</taxon>
        <taxon>Bacteroidota</taxon>
        <taxon>Flavobacteriia</taxon>
        <taxon>Flavobacteriales</taxon>
        <taxon>Flavobacteriaceae</taxon>
        <taxon>Flavobacterium</taxon>
    </lineage>
</organism>
<accession>A0ABS1KG82</accession>